<organism evidence="3">
    <name type="scientific">Bandra megavirus</name>
    <dbReference type="NCBI Taxonomy" id="2071566"/>
    <lineage>
        <taxon>Viruses</taxon>
        <taxon>Varidnaviria</taxon>
        <taxon>Bamfordvirae</taxon>
        <taxon>Nucleocytoviricota</taxon>
        <taxon>Megaviricetes</taxon>
        <taxon>Imitervirales</taxon>
        <taxon>Mimiviridae</taxon>
        <taxon>Megamimivirinae</taxon>
        <taxon>Megavirus</taxon>
    </lineage>
</organism>
<evidence type="ECO:0000256" key="1">
    <source>
        <dbReference type="SAM" id="Coils"/>
    </source>
</evidence>
<dbReference type="EMBL" id="MG779338">
    <property type="protein sequence ID" value="AUV58402.1"/>
    <property type="molecule type" value="Genomic_DNA"/>
</dbReference>
<accession>A0A2K9V861</accession>
<proteinExistence type="predicted"/>
<keyword evidence="1" id="KW-0175">Coiled coil</keyword>
<feature type="region of interest" description="Disordered" evidence="2">
    <location>
        <begin position="300"/>
        <end position="373"/>
    </location>
</feature>
<feature type="compositionally biased region" description="Low complexity" evidence="2">
    <location>
        <begin position="338"/>
        <end position="362"/>
    </location>
</feature>
<dbReference type="Pfam" id="PF19150">
    <property type="entry name" value="DUF5832"/>
    <property type="match status" value="2"/>
</dbReference>
<dbReference type="InterPro" id="IPR043872">
    <property type="entry name" value="DUF5832"/>
</dbReference>
<reference evidence="3" key="1">
    <citation type="submission" date="2018-01" db="EMBL/GenBank/DDBJ databases">
        <title>Draft genome sequence of Bandra megavirus.</title>
        <authorList>
            <person name="Chatterjee A."/>
            <person name="Yadav R."/>
            <person name="Kondabagil K."/>
        </authorList>
    </citation>
    <scope>NUCLEOTIDE SEQUENCE</scope>
    <source>
        <strain evidence="3">KK-1</strain>
    </source>
</reference>
<protein>
    <submittedName>
        <fullName evidence="3">Uncharacterized protein</fullName>
    </submittedName>
</protein>
<feature type="compositionally biased region" description="Basic and acidic residues" evidence="2">
    <location>
        <begin position="300"/>
        <end position="313"/>
    </location>
</feature>
<feature type="compositionally biased region" description="Basic residues" evidence="2">
    <location>
        <begin position="314"/>
        <end position="325"/>
    </location>
</feature>
<feature type="coiled-coil region" evidence="1">
    <location>
        <begin position="166"/>
        <end position="193"/>
    </location>
</feature>
<evidence type="ECO:0000256" key="2">
    <source>
        <dbReference type="SAM" id="MobiDB-lite"/>
    </source>
</evidence>
<sequence>MRNKSQFKIIPTIEEDAPFGDVNYCTMSFFSSDKVDKTKVLNIKAFKIHNGYNNFEIADTDAKDIKKKMPNHDIYALNLGKLYPWDDATRSDAIEYDDEKLNELEKTRKENIDKIKLMNQQFKNEQKTVYANVNNEKLKDQKRRLREKLYEQGKITKQEYDMLVDEDKTVNQVKDVLSEIDKLRDEIEEANKHDYLDENPSVGLKFGCISLYSPKNIKNIDGLYFKVRGLFQTQNQLAKRVRELEKLYPHDKIYTFEVGKWSVYSDNNLDHNLLLKQLNYCMKCYLDNLVNEREEFEKRKQRLQENTEQESKIVKLRNRQEKRRAKREEAKKAKQGKSSNTSGTTTSASTSLSSNDNTNTSDNKTDTIISDKPKFVGNEEDNIAIQNIYDYINDPELANRFDYDKSQCQTTRVDVN</sequence>
<feature type="compositionally biased region" description="Basic and acidic residues" evidence="2">
    <location>
        <begin position="363"/>
        <end position="373"/>
    </location>
</feature>
<name>A0A2K9V861_9VIRU</name>
<evidence type="ECO:0000313" key="3">
    <source>
        <dbReference type="EMBL" id="AUV58402.1"/>
    </source>
</evidence>